<dbReference type="SUPFAM" id="SSF55781">
    <property type="entry name" value="GAF domain-like"/>
    <property type="match status" value="1"/>
</dbReference>
<gene>
    <name evidence="3" type="ORF">EHS24_001001</name>
</gene>
<sequence length="190" mass="20478">MPHADSSLVPEDIKTKPEFYAHIHEQLEALLDGHRWWVSNLAQVSSLLYHSYAGSALYGLLSEETTTPVVNWCGFYLRPDGAGPLVLGPYHGRPACVTIQAVKGKGVCADAFVTDTGVVVTDVDAYPGHIACDGDTKSEIVLPLRLNTPEGPKTVGVLDLDSTKFSSFDEHDLAGLERVVEILAAASDYP</sequence>
<dbReference type="InterPro" id="IPR029016">
    <property type="entry name" value="GAF-like_dom_sf"/>
</dbReference>
<dbReference type="InterPro" id="IPR051330">
    <property type="entry name" value="Phosphatase_reg/MetRdx"/>
</dbReference>
<dbReference type="InterPro" id="IPR000614">
    <property type="entry name" value="FRMsr_CS"/>
</dbReference>
<comment type="caution">
    <text evidence="3">The sequence shown here is derived from an EMBL/GenBank/DDBJ whole genome shotgun (WGS) entry which is preliminary data.</text>
</comment>
<organism evidence="3 4">
    <name type="scientific">Apiotrichum porosum</name>
    <dbReference type="NCBI Taxonomy" id="105984"/>
    <lineage>
        <taxon>Eukaryota</taxon>
        <taxon>Fungi</taxon>
        <taxon>Dikarya</taxon>
        <taxon>Basidiomycota</taxon>
        <taxon>Agaricomycotina</taxon>
        <taxon>Tremellomycetes</taxon>
        <taxon>Trichosporonales</taxon>
        <taxon>Trichosporonaceae</taxon>
        <taxon>Apiotrichum</taxon>
    </lineage>
</organism>
<comment type="similarity">
    <text evidence="1">Belongs to the free Met sulfoxide reductase family.</text>
</comment>
<dbReference type="GeneID" id="39585544"/>
<dbReference type="Pfam" id="PF13185">
    <property type="entry name" value="GAF_2"/>
    <property type="match status" value="1"/>
</dbReference>
<dbReference type="PANTHER" id="PTHR21021:SF15">
    <property type="entry name" value="FREE METHIONINE-R-SULFOXIDE REDUCTASE"/>
    <property type="match status" value="1"/>
</dbReference>
<evidence type="ECO:0000256" key="1">
    <source>
        <dbReference type="ARBA" id="ARBA00038454"/>
    </source>
</evidence>
<dbReference type="EMBL" id="RSCE01000001">
    <property type="protein sequence ID" value="RSH88456.1"/>
    <property type="molecule type" value="Genomic_DNA"/>
</dbReference>
<dbReference type="Proteomes" id="UP000279236">
    <property type="component" value="Unassembled WGS sequence"/>
</dbReference>
<evidence type="ECO:0000313" key="4">
    <source>
        <dbReference type="Proteomes" id="UP000279236"/>
    </source>
</evidence>
<accession>A0A427YBM5</accession>
<dbReference type="OrthoDB" id="15735at2759"/>
<dbReference type="GO" id="GO:0033745">
    <property type="term" value="F:L-methionine-(R)-S-oxide reductase activity"/>
    <property type="evidence" value="ECO:0007669"/>
    <property type="project" value="TreeGrafter"/>
</dbReference>
<evidence type="ECO:0000313" key="3">
    <source>
        <dbReference type="EMBL" id="RSH88456.1"/>
    </source>
</evidence>
<feature type="domain" description="GAF" evidence="2">
    <location>
        <begin position="73"/>
        <end position="186"/>
    </location>
</feature>
<dbReference type="GO" id="GO:0005829">
    <property type="term" value="C:cytosol"/>
    <property type="evidence" value="ECO:0007669"/>
    <property type="project" value="TreeGrafter"/>
</dbReference>
<dbReference type="AlphaFoldDB" id="A0A427YBM5"/>
<protein>
    <recommendedName>
        <fullName evidence="2">GAF domain-containing protein</fullName>
    </recommendedName>
</protein>
<reference evidence="3 4" key="1">
    <citation type="submission" date="2018-11" db="EMBL/GenBank/DDBJ databases">
        <title>Genome sequence of Apiotrichum porosum DSM 27194.</title>
        <authorList>
            <person name="Aliyu H."/>
            <person name="Gorte O."/>
            <person name="Ochsenreither K."/>
        </authorList>
    </citation>
    <scope>NUCLEOTIDE SEQUENCE [LARGE SCALE GENOMIC DNA]</scope>
    <source>
        <strain evidence="3 4">DSM 27194</strain>
    </source>
</reference>
<name>A0A427YBM5_9TREE</name>
<evidence type="ECO:0000259" key="2">
    <source>
        <dbReference type="Pfam" id="PF13185"/>
    </source>
</evidence>
<proteinExistence type="inferred from homology"/>
<dbReference type="PANTHER" id="PTHR21021">
    <property type="entry name" value="GAF/PUTATIVE CYTOSKELETAL PROTEIN"/>
    <property type="match status" value="1"/>
</dbReference>
<dbReference type="Gene3D" id="3.30.450.40">
    <property type="match status" value="1"/>
</dbReference>
<dbReference type="PROSITE" id="PS01320">
    <property type="entry name" value="UPF0067"/>
    <property type="match status" value="1"/>
</dbReference>
<dbReference type="RefSeq" id="XP_028480664.1">
    <property type="nucleotide sequence ID" value="XM_028616807.1"/>
</dbReference>
<dbReference type="InterPro" id="IPR003018">
    <property type="entry name" value="GAF"/>
</dbReference>
<dbReference type="STRING" id="105984.A0A427YBM5"/>
<keyword evidence="4" id="KW-1185">Reference proteome</keyword>